<dbReference type="VEuPathDB" id="ToxoDB:ENH_00020770"/>
<organism evidence="2 3">
    <name type="scientific">Eimeria necatrix</name>
    <dbReference type="NCBI Taxonomy" id="51315"/>
    <lineage>
        <taxon>Eukaryota</taxon>
        <taxon>Sar</taxon>
        <taxon>Alveolata</taxon>
        <taxon>Apicomplexa</taxon>
        <taxon>Conoidasida</taxon>
        <taxon>Coccidia</taxon>
        <taxon>Eucoccidiorida</taxon>
        <taxon>Eimeriorina</taxon>
        <taxon>Eimeriidae</taxon>
        <taxon>Eimeria</taxon>
    </lineage>
</organism>
<dbReference type="Proteomes" id="UP000030754">
    <property type="component" value="Unassembled WGS sequence"/>
</dbReference>
<feature type="region of interest" description="Disordered" evidence="1">
    <location>
        <begin position="80"/>
        <end position="156"/>
    </location>
</feature>
<name>U6MTL3_9EIME</name>
<reference evidence="2" key="1">
    <citation type="submission" date="2013-10" db="EMBL/GenBank/DDBJ databases">
        <title>Genomic analysis of the causative agents of coccidiosis in chickens.</title>
        <authorList>
            <person name="Reid A.J."/>
            <person name="Blake D."/>
            <person name="Billington K."/>
            <person name="Browne H."/>
            <person name="Dunn M."/>
            <person name="Hung S."/>
            <person name="Kawahara F."/>
            <person name="Miranda-Saavedra D."/>
            <person name="Mourier T."/>
            <person name="Nagra H."/>
            <person name="Otto T.D."/>
            <person name="Rawlings N."/>
            <person name="Sanchez A."/>
            <person name="Sanders M."/>
            <person name="Subramaniam C."/>
            <person name="Tay Y."/>
            <person name="Dear P."/>
            <person name="Doerig C."/>
            <person name="Gruber A."/>
            <person name="Parkinson J."/>
            <person name="Shirley M."/>
            <person name="Wan K.L."/>
            <person name="Berriman M."/>
            <person name="Tomley F."/>
            <person name="Pain A."/>
        </authorList>
    </citation>
    <scope>NUCLEOTIDE SEQUENCE [LARGE SCALE GENOMIC DNA]</scope>
    <source>
        <strain evidence="2">Houghton</strain>
    </source>
</reference>
<feature type="compositionally biased region" description="Basic and acidic residues" evidence="1">
    <location>
        <begin position="93"/>
        <end position="103"/>
    </location>
</feature>
<sequence length="221" mass="24532">MSGSSEGRIVLERDTWLVENFKNPKEIQTLKDGQMKHKVQASAGLRRAAPAGGGKAELVDCGLVRGLPHLRGEFNCHCGNRELPQDPAAGDGLRARSLDRQEPESGPLRVPRRLRRGNHQQQVHGDELERPQARRRRRLDRNCHSRAVPPQVESRREAPHPSLGLVLLLALAPCVGLRRISEAAAPAAAAQHRQQLLARRCCGVRSRGLSVCSHFPFLFNF</sequence>
<dbReference type="EMBL" id="HG723606">
    <property type="protein sequence ID" value="CDJ66433.1"/>
    <property type="molecule type" value="Genomic_DNA"/>
</dbReference>
<evidence type="ECO:0000313" key="2">
    <source>
        <dbReference type="EMBL" id="CDJ66433.1"/>
    </source>
</evidence>
<dbReference type="RefSeq" id="XP_013434901.1">
    <property type="nucleotide sequence ID" value="XM_013579447.1"/>
</dbReference>
<dbReference type="OrthoDB" id="1601at2759"/>
<dbReference type="GeneID" id="25472250"/>
<accession>U6MTL3</accession>
<protein>
    <submittedName>
        <fullName evidence="2">Adenylyl cyclase associated protein, putative</fullName>
    </submittedName>
</protein>
<dbReference type="AlphaFoldDB" id="U6MTL3"/>
<gene>
    <name evidence="2" type="ORF">ENH_00020770</name>
</gene>
<evidence type="ECO:0000256" key="1">
    <source>
        <dbReference type="SAM" id="MobiDB-lite"/>
    </source>
</evidence>
<evidence type="ECO:0000313" key="3">
    <source>
        <dbReference type="Proteomes" id="UP000030754"/>
    </source>
</evidence>
<proteinExistence type="predicted"/>
<reference evidence="2" key="2">
    <citation type="submission" date="2013-10" db="EMBL/GenBank/DDBJ databases">
        <authorList>
            <person name="Aslett M."/>
        </authorList>
    </citation>
    <scope>NUCLEOTIDE SEQUENCE [LARGE SCALE GENOMIC DNA]</scope>
    <source>
        <strain evidence="2">Houghton</strain>
    </source>
</reference>
<keyword evidence="3" id="KW-1185">Reference proteome</keyword>